<evidence type="ECO:0000259" key="1">
    <source>
        <dbReference type="PROSITE" id="PS50878"/>
    </source>
</evidence>
<dbReference type="EMBL" id="KV879001">
    <property type="protein sequence ID" value="OJJ94623.1"/>
    <property type="molecule type" value="Genomic_DNA"/>
</dbReference>
<dbReference type="InterPro" id="IPR043128">
    <property type="entry name" value="Rev_trsase/Diguanyl_cyclase"/>
</dbReference>
<accession>A0A1L9WEP8</accession>
<keyword evidence="3" id="KW-1185">Reference proteome</keyword>
<dbReference type="AlphaFoldDB" id="A0A1L9WEP8"/>
<dbReference type="Pfam" id="PF00078">
    <property type="entry name" value="RVT_1"/>
    <property type="match status" value="1"/>
</dbReference>
<dbReference type="GeneID" id="30972700"/>
<dbReference type="VEuPathDB" id="FungiDB:ASPACDRAFT_19620"/>
<dbReference type="STRING" id="690307.A0A1L9WEP8"/>
<name>A0A1L9WEP8_ASPA1</name>
<gene>
    <name evidence="2" type="ORF">ASPACDRAFT_19620</name>
</gene>
<feature type="non-terminal residue" evidence="2">
    <location>
        <position position="1"/>
    </location>
</feature>
<feature type="domain" description="Reverse transcriptase" evidence="1">
    <location>
        <begin position="1"/>
        <end position="65"/>
    </location>
</feature>
<dbReference type="PANTHER" id="PTHR24559:SF444">
    <property type="entry name" value="REVERSE TRANSCRIPTASE DOMAIN-CONTAINING PROTEIN"/>
    <property type="match status" value="1"/>
</dbReference>
<dbReference type="InterPro" id="IPR053134">
    <property type="entry name" value="RNA-dir_DNA_polymerase"/>
</dbReference>
<dbReference type="InterPro" id="IPR043502">
    <property type="entry name" value="DNA/RNA_pol_sf"/>
</dbReference>
<sequence length="76" mass="9037">VLCKYLDKFYLIYIDDVLIYTDGDVKKHREHIRKVLQKLKEAGLFLDIKKCEFERKETLYLGFIVRAGQGVKMDPK</sequence>
<dbReference type="OrthoDB" id="4499277at2759"/>
<dbReference type="Gene3D" id="3.30.70.270">
    <property type="match status" value="1"/>
</dbReference>
<dbReference type="PROSITE" id="PS50878">
    <property type="entry name" value="RT_POL"/>
    <property type="match status" value="1"/>
</dbReference>
<dbReference type="PANTHER" id="PTHR24559">
    <property type="entry name" value="TRANSPOSON TY3-I GAG-POL POLYPROTEIN"/>
    <property type="match status" value="1"/>
</dbReference>
<organism evidence="2 3">
    <name type="scientific">Aspergillus aculeatus (strain ATCC 16872 / CBS 172.66 / WB 5094)</name>
    <dbReference type="NCBI Taxonomy" id="690307"/>
    <lineage>
        <taxon>Eukaryota</taxon>
        <taxon>Fungi</taxon>
        <taxon>Dikarya</taxon>
        <taxon>Ascomycota</taxon>
        <taxon>Pezizomycotina</taxon>
        <taxon>Eurotiomycetes</taxon>
        <taxon>Eurotiomycetidae</taxon>
        <taxon>Eurotiales</taxon>
        <taxon>Aspergillaceae</taxon>
        <taxon>Aspergillus</taxon>
        <taxon>Aspergillus subgen. Circumdati</taxon>
    </lineage>
</organism>
<protein>
    <recommendedName>
        <fullName evidence="1">Reverse transcriptase domain-containing protein</fullName>
    </recommendedName>
</protein>
<reference evidence="3" key="1">
    <citation type="journal article" date="2017" name="Genome Biol.">
        <title>Comparative genomics reveals high biological diversity and specific adaptations in the industrially and medically important fungal genus Aspergillus.</title>
        <authorList>
            <person name="de Vries R.P."/>
            <person name="Riley R."/>
            <person name="Wiebenga A."/>
            <person name="Aguilar-Osorio G."/>
            <person name="Amillis S."/>
            <person name="Uchima C.A."/>
            <person name="Anderluh G."/>
            <person name="Asadollahi M."/>
            <person name="Askin M."/>
            <person name="Barry K."/>
            <person name="Battaglia E."/>
            <person name="Bayram O."/>
            <person name="Benocci T."/>
            <person name="Braus-Stromeyer S.A."/>
            <person name="Caldana C."/>
            <person name="Canovas D."/>
            <person name="Cerqueira G.C."/>
            <person name="Chen F."/>
            <person name="Chen W."/>
            <person name="Choi C."/>
            <person name="Clum A."/>
            <person name="Dos Santos R.A."/>
            <person name="Damasio A.R."/>
            <person name="Diallinas G."/>
            <person name="Emri T."/>
            <person name="Fekete E."/>
            <person name="Flipphi M."/>
            <person name="Freyberg S."/>
            <person name="Gallo A."/>
            <person name="Gournas C."/>
            <person name="Habgood R."/>
            <person name="Hainaut M."/>
            <person name="Harispe M.L."/>
            <person name="Henrissat B."/>
            <person name="Hilden K.S."/>
            <person name="Hope R."/>
            <person name="Hossain A."/>
            <person name="Karabika E."/>
            <person name="Karaffa L."/>
            <person name="Karanyi Z."/>
            <person name="Krasevec N."/>
            <person name="Kuo A."/>
            <person name="Kusch H."/>
            <person name="LaButti K."/>
            <person name="Lagendijk E.L."/>
            <person name="Lapidus A."/>
            <person name="Levasseur A."/>
            <person name="Lindquist E."/>
            <person name="Lipzen A."/>
            <person name="Logrieco A.F."/>
            <person name="MacCabe A."/>
            <person name="Maekelae M.R."/>
            <person name="Malavazi I."/>
            <person name="Melin P."/>
            <person name="Meyer V."/>
            <person name="Mielnichuk N."/>
            <person name="Miskei M."/>
            <person name="Molnar A.P."/>
            <person name="Mule G."/>
            <person name="Ngan C.Y."/>
            <person name="Orejas M."/>
            <person name="Orosz E."/>
            <person name="Ouedraogo J.P."/>
            <person name="Overkamp K.M."/>
            <person name="Park H.-S."/>
            <person name="Perrone G."/>
            <person name="Piumi F."/>
            <person name="Punt P.J."/>
            <person name="Ram A.F."/>
            <person name="Ramon A."/>
            <person name="Rauscher S."/>
            <person name="Record E."/>
            <person name="Riano-Pachon D.M."/>
            <person name="Robert V."/>
            <person name="Roehrig J."/>
            <person name="Ruller R."/>
            <person name="Salamov A."/>
            <person name="Salih N.S."/>
            <person name="Samson R.A."/>
            <person name="Sandor E."/>
            <person name="Sanguinetti M."/>
            <person name="Schuetze T."/>
            <person name="Sepcic K."/>
            <person name="Shelest E."/>
            <person name="Sherlock G."/>
            <person name="Sophianopoulou V."/>
            <person name="Squina F.M."/>
            <person name="Sun H."/>
            <person name="Susca A."/>
            <person name="Todd R.B."/>
            <person name="Tsang A."/>
            <person name="Unkles S.E."/>
            <person name="van de Wiele N."/>
            <person name="van Rossen-Uffink D."/>
            <person name="Oliveira J.V."/>
            <person name="Vesth T.C."/>
            <person name="Visser J."/>
            <person name="Yu J.-H."/>
            <person name="Zhou M."/>
            <person name="Andersen M.R."/>
            <person name="Archer D.B."/>
            <person name="Baker S.E."/>
            <person name="Benoit I."/>
            <person name="Brakhage A.A."/>
            <person name="Braus G.H."/>
            <person name="Fischer R."/>
            <person name="Frisvad J.C."/>
            <person name="Goldman G.H."/>
            <person name="Houbraken J."/>
            <person name="Oakley B."/>
            <person name="Pocsi I."/>
            <person name="Scazzocchio C."/>
            <person name="Seiboth B."/>
            <person name="vanKuyk P.A."/>
            <person name="Wortman J."/>
            <person name="Dyer P.S."/>
            <person name="Grigoriev I.V."/>
        </authorList>
    </citation>
    <scope>NUCLEOTIDE SEQUENCE [LARGE SCALE GENOMIC DNA]</scope>
    <source>
        <strain evidence="3">ATCC 16872 / CBS 172.66 / WB 5094</strain>
    </source>
</reference>
<dbReference type="RefSeq" id="XP_020050963.1">
    <property type="nucleotide sequence ID" value="XM_020198886.1"/>
</dbReference>
<evidence type="ECO:0000313" key="2">
    <source>
        <dbReference type="EMBL" id="OJJ94623.1"/>
    </source>
</evidence>
<feature type="non-terminal residue" evidence="2">
    <location>
        <position position="76"/>
    </location>
</feature>
<proteinExistence type="predicted"/>
<dbReference type="OMA" id="KCEFERK"/>
<dbReference type="InterPro" id="IPR000477">
    <property type="entry name" value="RT_dom"/>
</dbReference>
<evidence type="ECO:0000313" key="3">
    <source>
        <dbReference type="Proteomes" id="UP000184546"/>
    </source>
</evidence>
<dbReference type="Proteomes" id="UP000184546">
    <property type="component" value="Unassembled WGS sequence"/>
</dbReference>
<dbReference type="SUPFAM" id="SSF56672">
    <property type="entry name" value="DNA/RNA polymerases"/>
    <property type="match status" value="1"/>
</dbReference>